<accession>A0AAD3DF77</accession>
<keyword evidence="7" id="KW-1185">Reference proteome</keyword>
<feature type="domain" description="MYND-type" evidence="5">
    <location>
        <begin position="314"/>
        <end position="365"/>
    </location>
</feature>
<organism evidence="6 7">
    <name type="scientific">Chaetoceros tenuissimus</name>
    <dbReference type="NCBI Taxonomy" id="426638"/>
    <lineage>
        <taxon>Eukaryota</taxon>
        <taxon>Sar</taxon>
        <taxon>Stramenopiles</taxon>
        <taxon>Ochrophyta</taxon>
        <taxon>Bacillariophyta</taxon>
        <taxon>Coscinodiscophyceae</taxon>
        <taxon>Chaetocerotophycidae</taxon>
        <taxon>Chaetocerotales</taxon>
        <taxon>Chaetocerotaceae</taxon>
        <taxon>Chaetoceros</taxon>
    </lineage>
</organism>
<name>A0AAD3DF77_9STRA</name>
<dbReference type="AlphaFoldDB" id="A0AAD3DF77"/>
<sequence>MGKKSKKQKLTKKGETNKSLHLKRISIYENTAKFLEEEHFSLELLGRLRDCYAVDMKFIQGMKSIKADYVAVNRDQFHDENILSKMFWKSINTQMRAQEYSNALELCKEAIKVKNNPMRNFFLSCIDLFLLRIEGFSAARVTRVSQQVHELIKIKNTGLGFKGSRFPIYITFIDRALGELNRLRQFHLVKDLSSAMINHKNKIIISRGHVFGKISCVDFLRSAIINEDFSEVDCEKVQEIFKGKIQPSDDYDEAGLGYLAHSLIMFYMTCMGSIICNTSNVKITDEQGNDIRNSAFLYMQQYLAVKTDRSTWKCCLCEEKKSSVNEHLICQGCRVVSYCCKDCQRSNYLYSEQTRTRGLGHKHLCPVFKAFRKLENNEVASKNDLLERKFQRACYRFFLSTLDTFKEESEM</sequence>
<evidence type="ECO:0000259" key="5">
    <source>
        <dbReference type="PROSITE" id="PS50865"/>
    </source>
</evidence>
<evidence type="ECO:0000256" key="3">
    <source>
        <dbReference type="ARBA" id="ARBA00022833"/>
    </source>
</evidence>
<dbReference type="GO" id="GO:0008270">
    <property type="term" value="F:zinc ion binding"/>
    <property type="evidence" value="ECO:0007669"/>
    <property type="project" value="UniProtKB-KW"/>
</dbReference>
<keyword evidence="1" id="KW-0479">Metal-binding</keyword>
<evidence type="ECO:0000313" key="6">
    <source>
        <dbReference type="EMBL" id="GFH61544.1"/>
    </source>
</evidence>
<protein>
    <recommendedName>
        <fullName evidence="5">MYND-type domain-containing protein</fullName>
    </recommendedName>
</protein>
<proteinExistence type="predicted"/>
<dbReference type="Proteomes" id="UP001054902">
    <property type="component" value="Unassembled WGS sequence"/>
</dbReference>
<dbReference type="EMBL" id="BLLK01000074">
    <property type="protein sequence ID" value="GFH61544.1"/>
    <property type="molecule type" value="Genomic_DNA"/>
</dbReference>
<dbReference type="InterPro" id="IPR002893">
    <property type="entry name" value="Znf_MYND"/>
</dbReference>
<dbReference type="PROSITE" id="PS50865">
    <property type="entry name" value="ZF_MYND_2"/>
    <property type="match status" value="1"/>
</dbReference>
<evidence type="ECO:0000256" key="2">
    <source>
        <dbReference type="ARBA" id="ARBA00022771"/>
    </source>
</evidence>
<evidence type="ECO:0000256" key="1">
    <source>
        <dbReference type="ARBA" id="ARBA00022723"/>
    </source>
</evidence>
<gene>
    <name evidence="6" type="ORF">CTEN210_18020</name>
</gene>
<reference evidence="6 7" key="1">
    <citation type="journal article" date="2021" name="Sci. Rep.">
        <title>The genome of the diatom Chaetoceros tenuissimus carries an ancient integrated fragment of an extant virus.</title>
        <authorList>
            <person name="Hongo Y."/>
            <person name="Kimura K."/>
            <person name="Takaki Y."/>
            <person name="Yoshida Y."/>
            <person name="Baba S."/>
            <person name="Kobayashi G."/>
            <person name="Nagasaki K."/>
            <person name="Hano T."/>
            <person name="Tomaru Y."/>
        </authorList>
    </citation>
    <scope>NUCLEOTIDE SEQUENCE [LARGE SCALE GENOMIC DNA]</scope>
    <source>
        <strain evidence="6 7">NIES-3715</strain>
    </source>
</reference>
<comment type="caution">
    <text evidence="6">The sequence shown here is derived from an EMBL/GenBank/DDBJ whole genome shotgun (WGS) entry which is preliminary data.</text>
</comment>
<evidence type="ECO:0000256" key="4">
    <source>
        <dbReference type="PROSITE-ProRule" id="PRU00134"/>
    </source>
</evidence>
<keyword evidence="2 4" id="KW-0863">Zinc-finger</keyword>
<keyword evidence="3" id="KW-0862">Zinc</keyword>
<evidence type="ECO:0000313" key="7">
    <source>
        <dbReference type="Proteomes" id="UP001054902"/>
    </source>
</evidence>